<proteinExistence type="predicted"/>
<evidence type="ECO:0000313" key="2">
    <source>
        <dbReference type="Proteomes" id="UP000239203"/>
    </source>
</evidence>
<sequence length="89" mass="9854">MTIMDDTDEDAARVAEIHQKIMDRLPVSRTWAVPADEHGGAAIMTMRMPDITITDATGAHIVLTAKQCAVLGRYMSNTIDWMESFDETA</sequence>
<organism evidence="1 2">
    <name type="scientific">Actinokineospora auranticolor</name>
    <dbReference type="NCBI Taxonomy" id="155976"/>
    <lineage>
        <taxon>Bacteria</taxon>
        <taxon>Bacillati</taxon>
        <taxon>Actinomycetota</taxon>
        <taxon>Actinomycetes</taxon>
        <taxon>Pseudonocardiales</taxon>
        <taxon>Pseudonocardiaceae</taxon>
        <taxon>Actinokineospora</taxon>
    </lineage>
</organism>
<reference evidence="1 2" key="1">
    <citation type="submission" date="2018-02" db="EMBL/GenBank/DDBJ databases">
        <title>Genomic Encyclopedia of Archaeal and Bacterial Type Strains, Phase II (KMG-II): from individual species to whole genera.</title>
        <authorList>
            <person name="Goeker M."/>
        </authorList>
    </citation>
    <scope>NUCLEOTIDE SEQUENCE [LARGE SCALE GENOMIC DNA]</scope>
    <source>
        <strain evidence="1 2">YU 961-1</strain>
    </source>
</reference>
<gene>
    <name evidence="1" type="ORF">CLV40_102152</name>
</gene>
<keyword evidence="2" id="KW-1185">Reference proteome</keyword>
<dbReference type="Proteomes" id="UP000239203">
    <property type="component" value="Unassembled WGS sequence"/>
</dbReference>
<dbReference type="EMBL" id="PTIX01000002">
    <property type="protein sequence ID" value="PPK70241.1"/>
    <property type="molecule type" value="Genomic_DNA"/>
</dbReference>
<dbReference type="RefSeq" id="WP_146107923.1">
    <property type="nucleotide sequence ID" value="NZ_CP154825.1"/>
</dbReference>
<name>A0A2S6GYK8_9PSEU</name>
<protein>
    <submittedName>
        <fullName evidence="1">Uncharacterized protein</fullName>
    </submittedName>
</protein>
<accession>A0A2S6GYK8</accession>
<comment type="caution">
    <text evidence="1">The sequence shown here is derived from an EMBL/GenBank/DDBJ whole genome shotgun (WGS) entry which is preliminary data.</text>
</comment>
<evidence type="ECO:0000313" key="1">
    <source>
        <dbReference type="EMBL" id="PPK70241.1"/>
    </source>
</evidence>
<dbReference type="AlphaFoldDB" id="A0A2S6GYK8"/>
<dbReference type="OrthoDB" id="9970902at2"/>